<comment type="caution">
    <text evidence="1">The sequence shown here is derived from an EMBL/GenBank/DDBJ whole genome shotgun (WGS) entry which is preliminary data.</text>
</comment>
<organism evidence="1 2">
    <name type="scientific">Brachionus plicatilis</name>
    <name type="common">Marine rotifer</name>
    <name type="synonym">Brachionus muelleri</name>
    <dbReference type="NCBI Taxonomy" id="10195"/>
    <lineage>
        <taxon>Eukaryota</taxon>
        <taxon>Metazoa</taxon>
        <taxon>Spiralia</taxon>
        <taxon>Gnathifera</taxon>
        <taxon>Rotifera</taxon>
        <taxon>Eurotatoria</taxon>
        <taxon>Monogononta</taxon>
        <taxon>Pseudotrocha</taxon>
        <taxon>Ploima</taxon>
        <taxon>Brachionidae</taxon>
        <taxon>Brachionus</taxon>
    </lineage>
</organism>
<accession>A0A3M7SEX0</accession>
<dbReference type="Proteomes" id="UP000276133">
    <property type="component" value="Unassembled WGS sequence"/>
</dbReference>
<name>A0A3M7SEX0_BRAPC</name>
<evidence type="ECO:0000313" key="1">
    <source>
        <dbReference type="EMBL" id="RNA34312.1"/>
    </source>
</evidence>
<dbReference type="AlphaFoldDB" id="A0A3M7SEX0"/>
<protein>
    <submittedName>
        <fullName evidence="1">Uncharacterized protein</fullName>
    </submittedName>
</protein>
<sequence length="71" mass="8530">MFVSNFASVLFRKFKTYVLSEFLIFDLKFVQKKKSLPRGLKINYSLKSRNWPILFFDKTLYQSISSFNAEY</sequence>
<keyword evidence="2" id="KW-1185">Reference proteome</keyword>
<evidence type="ECO:0000313" key="2">
    <source>
        <dbReference type="Proteomes" id="UP000276133"/>
    </source>
</evidence>
<dbReference type="EMBL" id="REGN01001500">
    <property type="protein sequence ID" value="RNA34312.1"/>
    <property type="molecule type" value="Genomic_DNA"/>
</dbReference>
<gene>
    <name evidence="1" type="ORF">BpHYR1_042872</name>
</gene>
<reference evidence="1 2" key="1">
    <citation type="journal article" date="2018" name="Sci. Rep.">
        <title>Genomic signatures of local adaptation to the degree of environmental predictability in rotifers.</title>
        <authorList>
            <person name="Franch-Gras L."/>
            <person name="Hahn C."/>
            <person name="Garcia-Roger E.M."/>
            <person name="Carmona M.J."/>
            <person name="Serra M."/>
            <person name="Gomez A."/>
        </authorList>
    </citation>
    <scope>NUCLEOTIDE SEQUENCE [LARGE SCALE GENOMIC DNA]</scope>
    <source>
        <strain evidence="1">HYR1</strain>
    </source>
</reference>
<proteinExistence type="predicted"/>